<reference evidence="10 11" key="1">
    <citation type="journal article" date="2016" name="Antonie Van Leeuwenhoek">
        <title>Bacillus depressus sp. nov., isolated from soil of a sunflower field.</title>
        <authorList>
            <person name="Wei X."/>
            <person name="Xin D."/>
            <person name="Xin Y."/>
            <person name="Zhang H."/>
            <person name="Wang T."/>
            <person name="Zhang J."/>
        </authorList>
    </citation>
    <scope>NUCLEOTIDE SEQUENCE [LARGE SCALE GENOMIC DNA]</scope>
    <source>
        <strain evidence="10 11">BZ1</strain>
    </source>
</reference>
<dbReference type="RefSeq" id="WP_151536340.1">
    <property type="nucleotide sequence ID" value="NZ_WBOS01000012.1"/>
</dbReference>
<keyword evidence="7" id="KW-0812">Transmembrane</keyword>
<evidence type="ECO:0000256" key="7">
    <source>
        <dbReference type="SAM" id="Phobius"/>
    </source>
</evidence>
<dbReference type="GO" id="GO:0005886">
    <property type="term" value="C:plasma membrane"/>
    <property type="evidence" value="ECO:0007669"/>
    <property type="project" value="UniProtKB-SubCell"/>
</dbReference>
<comment type="similarity">
    <text evidence="5">Belongs to the methyl-accepting chemotaxis (MCP) protein family.</text>
</comment>
<keyword evidence="4 6" id="KW-0807">Transducer</keyword>
<name>A0A6L3V2X3_9BACI</name>
<accession>A0A6L3V2X3</accession>
<sequence>MRKSITWQLGIIIVCVVFASMIITTISNYWVTYDKTYEAAGIEAVGCANITTGLIAPGDIEKVINGGKEKLNEIQQTLNWTTDHKQIFESQYMLLLDGTILAADSNLQKQGFKAGDQFYIDQEAIKVIKETKHPHYSKIYEYGGMKRVTGYAPVFKDHDPNKEIIAINAIDFNAKIVSERTWDSVKASFMLGLLPMLLASFITISILKRKTKPITSLINYAKRIAEGDLTVENIKVKNKDEIGDLANTLNVMAQNLREIIEKVNTSAQQVAASSEELNSSAEQTNMVTKQITMKMSEMTKDADQQVQSVEESFLVVNEMSSSVHQIAQNALTVSSTAIEASEKALEGDRAIKIAVRQMNSINQTVNGLAKVIQGLGERSQEIGVFTSSITGIADQTNLLALNAAIEAARAGEQGRGFAVVADEVRKLAELSAESAKEITQLIALVQDETFSAVQSMEFATAEVLEGIGVVNQAGESFVTIQDSINKVSNQIQEVSSAAEQLAAGSERVVHSMEYITKAEEEVASHTQEVSASTEEQLASIEEISLSASTLADMAEELKLLINRFKV</sequence>
<organism evidence="10 11">
    <name type="scientific">Cytobacillus depressus</name>
    <dbReference type="NCBI Taxonomy" id="1602942"/>
    <lineage>
        <taxon>Bacteria</taxon>
        <taxon>Bacillati</taxon>
        <taxon>Bacillota</taxon>
        <taxon>Bacilli</taxon>
        <taxon>Bacillales</taxon>
        <taxon>Bacillaceae</taxon>
        <taxon>Cytobacillus</taxon>
    </lineage>
</organism>
<dbReference type="PROSITE" id="PS50111">
    <property type="entry name" value="CHEMOTAXIS_TRANSDUC_2"/>
    <property type="match status" value="1"/>
</dbReference>
<dbReference type="FunFam" id="1.10.287.950:FF:000001">
    <property type="entry name" value="Methyl-accepting chemotaxis sensory transducer"/>
    <property type="match status" value="1"/>
</dbReference>
<dbReference type="Proteomes" id="UP000481030">
    <property type="component" value="Unassembled WGS sequence"/>
</dbReference>
<dbReference type="PANTHER" id="PTHR32089:SF112">
    <property type="entry name" value="LYSOZYME-LIKE PROTEIN-RELATED"/>
    <property type="match status" value="1"/>
</dbReference>
<evidence type="ECO:0000313" key="10">
    <source>
        <dbReference type="EMBL" id="KAB2331143.1"/>
    </source>
</evidence>
<dbReference type="Pfam" id="PF00015">
    <property type="entry name" value="MCPsignal"/>
    <property type="match status" value="1"/>
</dbReference>
<dbReference type="SMART" id="SM00283">
    <property type="entry name" value="MA"/>
    <property type="match status" value="1"/>
</dbReference>
<dbReference type="InterPro" id="IPR003660">
    <property type="entry name" value="HAMP_dom"/>
</dbReference>
<feature type="transmembrane region" description="Helical" evidence="7">
    <location>
        <begin position="187"/>
        <end position="207"/>
    </location>
</feature>
<dbReference type="GO" id="GO:0007165">
    <property type="term" value="P:signal transduction"/>
    <property type="evidence" value="ECO:0007669"/>
    <property type="project" value="UniProtKB-KW"/>
</dbReference>
<keyword evidence="7" id="KW-1133">Transmembrane helix</keyword>
<evidence type="ECO:0000256" key="5">
    <source>
        <dbReference type="ARBA" id="ARBA00029447"/>
    </source>
</evidence>
<comment type="caution">
    <text evidence="10">The sequence shown here is derived from an EMBL/GenBank/DDBJ whole genome shotgun (WGS) entry which is preliminary data.</text>
</comment>
<proteinExistence type="inferred from homology"/>
<evidence type="ECO:0000256" key="1">
    <source>
        <dbReference type="ARBA" id="ARBA00004236"/>
    </source>
</evidence>
<keyword evidence="11" id="KW-1185">Reference proteome</keyword>
<dbReference type="PANTHER" id="PTHR32089">
    <property type="entry name" value="METHYL-ACCEPTING CHEMOTAXIS PROTEIN MCPB"/>
    <property type="match status" value="1"/>
</dbReference>
<dbReference type="SUPFAM" id="SSF58104">
    <property type="entry name" value="Methyl-accepting chemotaxis protein (MCP) signaling domain"/>
    <property type="match status" value="1"/>
</dbReference>
<keyword evidence="2" id="KW-1003">Cell membrane</keyword>
<dbReference type="Gene3D" id="1.10.287.950">
    <property type="entry name" value="Methyl-accepting chemotaxis protein"/>
    <property type="match status" value="1"/>
</dbReference>
<evidence type="ECO:0000259" key="9">
    <source>
        <dbReference type="PROSITE" id="PS50885"/>
    </source>
</evidence>
<comment type="subcellular location">
    <subcellularLocation>
        <location evidence="1">Cell membrane</location>
    </subcellularLocation>
</comment>
<gene>
    <name evidence="10" type="ORF">F7731_18870</name>
</gene>
<dbReference type="CDD" id="cd11386">
    <property type="entry name" value="MCP_signal"/>
    <property type="match status" value="1"/>
</dbReference>
<evidence type="ECO:0000256" key="3">
    <source>
        <dbReference type="ARBA" id="ARBA00023136"/>
    </source>
</evidence>
<evidence type="ECO:0000256" key="2">
    <source>
        <dbReference type="ARBA" id="ARBA00022475"/>
    </source>
</evidence>
<dbReference type="OrthoDB" id="2513043at2"/>
<evidence type="ECO:0000313" key="11">
    <source>
        <dbReference type="Proteomes" id="UP000481030"/>
    </source>
</evidence>
<dbReference type="PROSITE" id="PS50885">
    <property type="entry name" value="HAMP"/>
    <property type="match status" value="1"/>
</dbReference>
<feature type="domain" description="HAMP" evidence="9">
    <location>
        <begin position="208"/>
        <end position="261"/>
    </location>
</feature>
<dbReference type="AlphaFoldDB" id="A0A6L3V2X3"/>
<evidence type="ECO:0000256" key="4">
    <source>
        <dbReference type="ARBA" id="ARBA00023224"/>
    </source>
</evidence>
<dbReference type="Gene3D" id="6.10.340.10">
    <property type="match status" value="1"/>
</dbReference>
<dbReference type="Pfam" id="PF00672">
    <property type="entry name" value="HAMP"/>
    <property type="match status" value="1"/>
</dbReference>
<dbReference type="CDD" id="cd06225">
    <property type="entry name" value="HAMP"/>
    <property type="match status" value="1"/>
</dbReference>
<dbReference type="GO" id="GO:0006935">
    <property type="term" value="P:chemotaxis"/>
    <property type="evidence" value="ECO:0007669"/>
    <property type="project" value="UniProtKB-ARBA"/>
</dbReference>
<feature type="transmembrane region" description="Helical" evidence="7">
    <location>
        <begin position="7"/>
        <end position="31"/>
    </location>
</feature>
<evidence type="ECO:0000256" key="6">
    <source>
        <dbReference type="PROSITE-ProRule" id="PRU00284"/>
    </source>
</evidence>
<evidence type="ECO:0000259" key="8">
    <source>
        <dbReference type="PROSITE" id="PS50111"/>
    </source>
</evidence>
<dbReference type="InterPro" id="IPR004089">
    <property type="entry name" value="MCPsignal_dom"/>
</dbReference>
<dbReference type="EMBL" id="WBOS01000012">
    <property type="protein sequence ID" value="KAB2331143.1"/>
    <property type="molecule type" value="Genomic_DNA"/>
</dbReference>
<dbReference type="SMART" id="SM00304">
    <property type="entry name" value="HAMP"/>
    <property type="match status" value="1"/>
</dbReference>
<keyword evidence="3 7" id="KW-0472">Membrane</keyword>
<feature type="domain" description="Methyl-accepting transducer" evidence="8">
    <location>
        <begin position="280"/>
        <end position="516"/>
    </location>
</feature>
<protein>
    <submittedName>
        <fullName evidence="10">Methyl-accepting chemotaxis protein</fullName>
    </submittedName>
</protein>